<evidence type="ECO:0000256" key="14">
    <source>
        <dbReference type="ARBA" id="ARBA00039612"/>
    </source>
</evidence>
<dbReference type="EC" id="2.7.11.23" evidence="3"/>
<protein>
    <recommendedName>
        <fullName evidence="14">Cyclin-dependent kinase 2 homolog</fullName>
        <ecNumber evidence="4">2.7.11.22</ecNumber>
        <ecNumber evidence="3">2.7.11.23</ecNumber>
    </recommendedName>
    <alternativeName>
        <fullName evidence="15">Cell division control protein 2 homolog</fullName>
    </alternativeName>
    <alternativeName>
        <fullName evidence="16">cdc2-related kinase 2</fullName>
    </alternativeName>
</protein>
<keyword evidence="5" id="KW-0723">Serine/threonine-protein kinase</keyword>
<sequence>MWSAACIIAEMVTGQPLFHGNSDFQVLTRIVTILGRPTEDEWKNCSLSEHYPFNGSLYQFSTESKRENLKIALKGRMDDVGLDLMMKMLEYNPHSRISAQVALSHPWFADVDYRKLDSLGVTNSLTNSMRGMFGKKIVDVMEERSKGILTTTLLSHLLHKKASMKDHIIDAIERDYTTVTHNMKCYGLPVLIRSTEPDK</sequence>
<evidence type="ECO:0000256" key="1">
    <source>
        <dbReference type="ARBA" id="ARBA00001946"/>
    </source>
</evidence>
<organism evidence="20 21">
    <name type="scientific">Theileria equi strain WA</name>
    <dbReference type="NCBI Taxonomy" id="1537102"/>
    <lineage>
        <taxon>Eukaryota</taxon>
        <taxon>Sar</taxon>
        <taxon>Alveolata</taxon>
        <taxon>Apicomplexa</taxon>
        <taxon>Aconoidasida</taxon>
        <taxon>Piroplasmida</taxon>
        <taxon>Theileriidae</taxon>
        <taxon>Theileria</taxon>
    </lineage>
</organism>
<dbReference type="eggNOG" id="KOG0594">
    <property type="taxonomic scope" value="Eukaryota"/>
</dbReference>
<keyword evidence="7 20" id="KW-0808">Transferase</keyword>
<evidence type="ECO:0000256" key="8">
    <source>
        <dbReference type="ARBA" id="ARBA00022723"/>
    </source>
</evidence>
<dbReference type="GO" id="GO:0005524">
    <property type="term" value="F:ATP binding"/>
    <property type="evidence" value="ECO:0007669"/>
    <property type="project" value="UniProtKB-KW"/>
</dbReference>
<evidence type="ECO:0000256" key="7">
    <source>
        <dbReference type="ARBA" id="ARBA00022679"/>
    </source>
</evidence>
<comment type="subunit">
    <text evidence="13">May form a complex composed of at least the catalytic subunit CRK2 and a cyclin.</text>
</comment>
<keyword evidence="6" id="KW-0597">Phosphoprotein</keyword>
<dbReference type="PANTHER" id="PTHR24056:SF46">
    <property type="entry name" value="CYCLIN-DEPENDENT KINASE 5"/>
    <property type="match status" value="1"/>
</dbReference>
<evidence type="ECO:0000256" key="17">
    <source>
        <dbReference type="ARBA" id="ARBA00047811"/>
    </source>
</evidence>
<evidence type="ECO:0000256" key="12">
    <source>
        <dbReference type="ARBA" id="ARBA00022842"/>
    </source>
</evidence>
<reference evidence="20 21" key="1">
    <citation type="journal article" date="2012" name="BMC Genomics">
        <title>Comparative genomic analysis and phylogenetic position of Theileria equi.</title>
        <authorList>
            <person name="Kappmeyer L.S."/>
            <person name="Thiagarajan M."/>
            <person name="Herndon D.R."/>
            <person name="Ramsay J.D."/>
            <person name="Caler E."/>
            <person name="Djikeng A."/>
            <person name="Gillespie J.J."/>
            <person name="Lau A.O."/>
            <person name="Roalson E.H."/>
            <person name="Silva J.C."/>
            <person name="Silva M.G."/>
            <person name="Suarez C.E."/>
            <person name="Ueti M.W."/>
            <person name="Nene V.M."/>
            <person name="Mealey R.H."/>
            <person name="Knowles D.P."/>
            <person name="Brayton K.A."/>
        </authorList>
    </citation>
    <scope>NUCLEOTIDE SEQUENCE [LARGE SCALE GENOMIC DNA]</scope>
    <source>
        <strain evidence="20 21">WA</strain>
    </source>
</reference>
<evidence type="ECO:0000256" key="16">
    <source>
        <dbReference type="ARBA" id="ARBA00042858"/>
    </source>
</evidence>
<dbReference type="PROSITE" id="PS50011">
    <property type="entry name" value="PROTEIN_KINASE_DOM"/>
    <property type="match status" value="1"/>
</dbReference>
<evidence type="ECO:0000256" key="2">
    <source>
        <dbReference type="ARBA" id="ARBA00004496"/>
    </source>
</evidence>
<evidence type="ECO:0000256" key="18">
    <source>
        <dbReference type="ARBA" id="ARBA00048367"/>
    </source>
</evidence>
<dbReference type="KEGG" id="beq:BEWA_010520"/>
<dbReference type="InterPro" id="IPR050108">
    <property type="entry name" value="CDK"/>
</dbReference>
<evidence type="ECO:0000256" key="10">
    <source>
        <dbReference type="ARBA" id="ARBA00022777"/>
    </source>
</evidence>
<dbReference type="SUPFAM" id="SSF56112">
    <property type="entry name" value="Protein kinase-like (PK-like)"/>
    <property type="match status" value="1"/>
</dbReference>
<comment type="subcellular location">
    <subcellularLocation>
        <location evidence="2">Cytoplasm</location>
    </subcellularLocation>
</comment>
<evidence type="ECO:0000256" key="13">
    <source>
        <dbReference type="ARBA" id="ARBA00038543"/>
    </source>
</evidence>
<evidence type="ECO:0000256" key="4">
    <source>
        <dbReference type="ARBA" id="ARBA00012425"/>
    </source>
</evidence>
<dbReference type="GO" id="GO:0004693">
    <property type="term" value="F:cyclin-dependent protein serine/threonine kinase activity"/>
    <property type="evidence" value="ECO:0007669"/>
    <property type="project" value="UniProtKB-EC"/>
</dbReference>
<comment type="cofactor">
    <cofactor evidence="1">
        <name>Mg(2+)</name>
        <dbReference type="ChEBI" id="CHEBI:18420"/>
    </cofactor>
</comment>
<dbReference type="GeneID" id="15805853"/>
<dbReference type="RefSeq" id="XP_004831301.1">
    <property type="nucleotide sequence ID" value="XM_004831244.1"/>
</dbReference>
<evidence type="ECO:0000256" key="11">
    <source>
        <dbReference type="ARBA" id="ARBA00022840"/>
    </source>
</evidence>
<dbReference type="AlphaFoldDB" id="L0B1C7"/>
<keyword evidence="11" id="KW-0067">ATP-binding</keyword>
<dbReference type="GO" id="GO:0005634">
    <property type="term" value="C:nucleus"/>
    <property type="evidence" value="ECO:0007669"/>
    <property type="project" value="TreeGrafter"/>
</dbReference>
<name>L0B1C7_THEEQ</name>
<evidence type="ECO:0000313" key="20">
    <source>
        <dbReference type="EMBL" id="AFZ81635.1"/>
    </source>
</evidence>
<dbReference type="GO" id="GO:0106310">
    <property type="term" value="F:protein serine kinase activity"/>
    <property type="evidence" value="ECO:0007669"/>
    <property type="project" value="RHEA"/>
</dbReference>
<dbReference type="Pfam" id="PF00069">
    <property type="entry name" value="Pkinase"/>
    <property type="match status" value="1"/>
</dbReference>
<dbReference type="InterPro" id="IPR000719">
    <property type="entry name" value="Prot_kinase_dom"/>
</dbReference>
<evidence type="ECO:0000256" key="6">
    <source>
        <dbReference type="ARBA" id="ARBA00022553"/>
    </source>
</evidence>
<evidence type="ECO:0000256" key="15">
    <source>
        <dbReference type="ARBA" id="ARBA00041902"/>
    </source>
</evidence>
<feature type="domain" description="Protein kinase" evidence="19">
    <location>
        <begin position="1"/>
        <end position="108"/>
    </location>
</feature>
<dbReference type="GO" id="GO:0005737">
    <property type="term" value="C:cytoplasm"/>
    <property type="evidence" value="ECO:0007669"/>
    <property type="project" value="UniProtKB-SubCell"/>
</dbReference>
<keyword evidence="9" id="KW-0547">Nucleotide-binding</keyword>
<dbReference type="VEuPathDB" id="PiroplasmaDB:BEWA_010520"/>
<accession>L0B1C7</accession>
<keyword evidence="10 20" id="KW-0418">Kinase</keyword>
<dbReference type="OrthoDB" id="1732493at2759"/>
<dbReference type="Proteomes" id="UP000031512">
    <property type="component" value="Chromosome 3"/>
</dbReference>
<dbReference type="PANTHER" id="PTHR24056">
    <property type="entry name" value="CELL DIVISION PROTEIN KINASE"/>
    <property type="match status" value="1"/>
</dbReference>
<dbReference type="STRING" id="1537102.L0B1C7"/>
<keyword evidence="21" id="KW-1185">Reference proteome</keyword>
<evidence type="ECO:0000313" key="21">
    <source>
        <dbReference type="Proteomes" id="UP000031512"/>
    </source>
</evidence>
<dbReference type="EC" id="2.7.11.22" evidence="4"/>
<evidence type="ECO:0000256" key="3">
    <source>
        <dbReference type="ARBA" id="ARBA00012409"/>
    </source>
</evidence>
<evidence type="ECO:0000256" key="9">
    <source>
        <dbReference type="ARBA" id="ARBA00022741"/>
    </source>
</evidence>
<dbReference type="InterPro" id="IPR011009">
    <property type="entry name" value="Kinase-like_dom_sf"/>
</dbReference>
<comment type="catalytic activity">
    <reaction evidence="18">
        <text>L-seryl-[protein] + ATP = O-phospho-L-seryl-[protein] + ADP + H(+)</text>
        <dbReference type="Rhea" id="RHEA:17989"/>
        <dbReference type="Rhea" id="RHEA-COMP:9863"/>
        <dbReference type="Rhea" id="RHEA-COMP:11604"/>
        <dbReference type="ChEBI" id="CHEBI:15378"/>
        <dbReference type="ChEBI" id="CHEBI:29999"/>
        <dbReference type="ChEBI" id="CHEBI:30616"/>
        <dbReference type="ChEBI" id="CHEBI:83421"/>
        <dbReference type="ChEBI" id="CHEBI:456216"/>
        <dbReference type="EC" id="2.7.11.22"/>
    </reaction>
</comment>
<gene>
    <name evidence="20" type="ORF">BEWA_010520</name>
</gene>
<comment type="catalytic activity">
    <reaction evidence="17">
        <text>L-threonyl-[protein] + ATP = O-phospho-L-threonyl-[protein] + ADP + H(+)</text>
        <dbReference type="Rhea" id="RHEA:46608"/>
        <dbReference type="Rhea" id="RHEA-COMP:11060"/>
        <dbReference type="Rhea" id="RHEA-COMP:11605"/>
        <dbReference type="ChEBI" id="CHEBI:15378"/>
        <dbReference type="ChEBI" id="CHEBI:30013"/>
        <dbReference type="ChEBI" id="CHEBI:30616"/>
        <dbReference type="ChEBI" id="CHEBI:61977"/>
        <dbReference type="ChEBI" id="CHEBI:456216"/>
        <dbReference type="EC" id="2.7.11.22"/>
    </reaction>
</comment>
<keyword evidence="12" id="KW-0460">Magnesium</keyword>
<dbReference type="GO" id="GO:0008353">
    <property type="term" value="F:RNA polymerase II CTD heptapeptide repeat kinase activity"/>
    <property type="evidence" value="ECO:0007669"/>
    <property type="project" value="UniProtKB-EC"/>
</dbReference>
<evidence type="ECO:0000256" key="5">
    <source>
        <dbReference type="ARBA" id="ARBA00022527"/>
    </source>
</evidence>
<keyword evidence="8" id="KW-0479">Metal-binding</keyword>
<dbReference type="EMBL" id="CP001670">
    <property type="protein sequence ID" value="AFZ81635.1"/>
    <property type="molecule type" value="Genomic_DNA"/>
</dbReference>
<evidence type="ECO:0000259" key="19">
    <source>
        <dbReference type="PROSITE" id="PS50011"/>
    </source>
</evidence>
<proteinExistence type="predicted"/>
<dbReference type="Gene3D" id="1.10.510.10">
    <property type="entry name" value="Transferase(Phosphotransferase) domain 1"/>
    <property type="match status" value="1"/>
</dbReference>
<dbReference type="GO" id="GO:0046872">
    <property type="term" value="F:metal ion binding"/>
    <property type="evidence" value="ECO:0007669"/>
    <property type="project" value="UniProtKB-KW"/>
</dbReference>